<comment type="caution">
    <text evidence="12">The sequence shown here is derived from an EMBL/GenBank/DDBJ whole genome shotgun (WGS) entry which is preliminary data.</text>
</comment>
<dbReference type="Gene3D" id="3.40.50.300">
    <property type="entry name" value="P-loop containing nucleotide triphosphate hydrolases"/>
    <property type="match status" value="2"/>
</dbReference>
<evidence type="ECO:0000256" key="9">
    <source>
        <dbReference type="ARBA" id="ARBA00034808"/>
    </source>
</evidence>
<evidence type="ECO:0000313" key="13">
    <source>
        <dbReference type="Proteomes" id="UP000603434"/>
    </source>
</evidence>
<dbReference type="InterPro" id="IPR027417">
    <property type="entry name" value="P-loop_NTPase"/>
</dbReference>
<feature type="domain" description="Helicase C-terminal" evidence="11">
    <location>
        <begin position="253"/>
        <end position="410"/>
    </location>
</feature>
<keyword evidence="5" id="KW-0067">ATP-binding</keyword>
<gene>
    <name evidence="12" type="ORF">H8E23_11455</name>
</gene>
<organism evidence="12 13">
    <name type="scientific">Candidatus Desulfatibia profunda</name>
    <dbReference type="NCBI Taxonomy" id="2841695"/>
    <lineage>
        <taxon>Bacteria</taxon>
        <taxon>Pseudomonadati</taxon>
        <taxon>Thermodesulfobacteriota</taxon>
        <taxon>Desulfobacteria</taxon>
        <taxon>Desulfobacterales</taxon>
        <taxon>Desulfobacterales incertae sedis</taxon>
        <taxon>Candidatus Desulfatibia</taxon>
    </lineage>
</organism>
<dbReference type="PANTHER" id="PTHR13710:SF105">
    <property type="entry name" value="ATP-DEPENDENT DNA HELICASE Q1"/>
    <property type="match status" value="1"/>
</dbReference>
<dbReference type="PROSITE" id="PS51194">
    <property type="entry name" value="HELICASE_CTER"/>
    <property type="match status" value="1"/>
</dbReference>
<dbReference type="GO" id="GO:0005737">
    <property type="term" value="C:cytoplasm"/>
    <property type="evidence" value="ECO:0007669"/>
    <property type="project" value="TreeGrafter"/>
</dbReference>
<evidence type="ECO:0000259" key="10">
    <source>
        <dbReference type="PROSITE" id="PS51192"/>
    </source>
</evidence>
<evidence type="ECO:0000256" key="5">
    <source>
        <dbReference type="ARBA" id="ARBA00022840"/>
    </source>
</evidence>
<dbReference type="PROSITE" id="PS51192">
    <property type="entry name" value="HELICASE_ATP_BIND_1"/>
    <property type="match status" value="1"/>
</dbReference>
<evidence type="ECO:0000259" key="11">
    <source>
        <dbReference type="PROSITE" id="PS51194"/>
    </source>
</evidence>
<keyword evidence="6" id="KW-0238">DNA-binding</keyword>
<dbReference type="Proteomes" id="UP000603434">
    <property type="component" value="Unassembled WGS sequence"/>
</dbReference>
<dbReference type="GO" id="GO:0030894">
    <property type="term" value="C:replisome"/>
    <property type="evidence" value="ECO:0007669"/>
    <property type="project" value="TreeGrafter"/>
</dbReference>
<proteinExistence type="inferred from homology"/>
<keyword evidence="2" id="KW-0547">Nucleotide-binding</keyword>
<reference evidence="12 13" key="1">
    <citation type="submission" date="2020-08" db="EMBL/GenBank/DDBJ databases">
        <title>Bridging the membrane lipid divide: bacteria of the FCB group superphylum have the potential to synthesize archaeal ether lipids.</title>
        <authorList>
            <person name="Villanueva L."/>
            <person name="Von Meijenfeldt F.A.B."/>
            <person name="Westbye A.B."/>
            <person name="Yadav S."/>
            <person name="Hopmans E.C."/>
            <person name="Dutilh B.E."/>
            <person name="Sinninghe Damste J.S."/>
        </authorList>
    </citation>
    <scope>NUCLEOTIDE SEQUENCE [LARGE SCALE GENOMIC DNA]</scope>
    <source>
        <strain evidence="12">NIOZ-UU30</strain>
    </source>
</reference>
<dbReference type="InterPro" id="IPR001650">
    <property type="entry name" value="Helicase_C-like"/>
</dbReference>
<evidence type="ECO:0000256" key="3">
    <source>
        <dbReference type="ARBA" id="ARBA00022801"/>
    </source>
</evidence>
<dbReference type="SMART" id="SM00490">
    <property type="entry name" value="HELICc"/>
    <property type="match status" value="1"/>
</dbReference>
<dbReference type="NCBIfam" id="TIGR00614">
    <property type="entry name" value="recQ_fam"/>
    <property type="match status" value="1"/>
</dbReference>
<dbReference type="SUPFAM" id="SSF52540">
    <property type="entry name" value="P-loop containing nucleoside triphosphate hydrolases"/>
    <property type="match status" value="1"/>
</dbReference>
<keyword evidence="7" id="KW-0413">Isomerase</keyword>
<accession>A0A8J6THL6</accession>
<dbReference type="PANTHER" id="PTHR13710">
    <property type="entry name" value="DNA HELICASE RECQ FAMILY MEMBER"/>
    <property type="match status" value="1"/>
</dbReference>
<evidence type="ECO:0000256" key="6">
    <source>
        <dbReference type="ARBA" id="ARBA00023125"/>
    </source>
</evidence>
<evidence type="ECO:0000256" key="1">
    <source>
        <dbReference type="ARBA" id="ARBA00005446"/>
    </source>
</evidence>
<dbReference type="AlphaFoldDB" id="A0A8J6THL6"/>
<dbReference type="GO" id="GO:0006310">
    <property type="term" value="P:DNA recombination"/>
    <property type="evidence" value="ECO:0007669"/>
    <property type="project" value="InterPro"/>
</dbReference>
<dbReference type="Pfam" id="PF00270">
    <property type="entry name" value="DEAD"/>
    <property type="match status" value="1"/>
</dbReference>
<dbReference type="InterPro" id="IPR014001">
    <property type="entry name" value="Helicase_ATP-bd"/>
</dbReference>
<name>A0A8J6THL6_9BACT</name>
<evidence type="ECO:0000256" key="2">
    <source>
        <dbReference type="ARBA" id="ARBA00022741"/>
    </source>
</evidence>
<dbReference type="GO" id="GO:0006281">
    <property type="term" value="P:DNA repair"/>
    <property type="evidence" value="ECO:0007669"/>
    <property type="project" value="TreeGrafter"/>
</dbReference>
<dbReference type="GO" id="GO:0043138">
    <property type="term" value="F:3'-5' DNA helicase activity"/>
    <property type="evidence" value="ECO:0007669"/>
    <property type="project" value="UniProtKB-EC"/>
</dbReference>
<comment type="catalytic activity">
    <reaction evidence="8">
        <text>Couples ATP hydrolysis with the unwinding of duplex DNA by translocating in the 3'-5' direction.</text>
        <dbReference type="EC" id="5.6.2.4"/>
    </reaction>
</comment>
<comment type="similarity">
    <text evidence="1">Belongs to the helicase family. RecQ subfamily.</text>
</comment>
<dbReference type="Pfam" id="PF00271">
    <property type="entry name" value="Helicase_C"/>
    <property type="match status" value="1"/>
</dbReference>
<dbReference type="InterPro" id="IPR011545">
    <property type="entry name" value="DEAD/DEAH_box_helicase_dom"/>
</dbReference>
<dbReference type="GO" id="GO:0016787">
    <property type="term" value="F:hydrolase activity"/>
    <property type="evidence" value="ECO:0007669"/>
    <property type="project" value="UniProtKB-KW"/>
</dbReference>
<sequence>MLKNDHTFNIIADDREHQVGGQRTNATLRNVKKGVEMLKRNLQKYFGFNSFLKGQEEVIRKVLDHQSAVAIFPTGAGKSLCYQLSAMILPGMTLVVSPLLSLMKDQLDFLLANNIPSARLDSTLAKNEYNAILERAKNSELKILMISVERFKNERFRFHLKKMNACLLVVDEAHCISEWGHNFRPEYLKLPDYQKEFKIEQTLLLTATATAPVINDMCTKFNILKNNVFVTGFYRDNLFLQITPTATSEKKGRLLQRIRETPQAPTIVYVTLQKTAEDVAEFLCTNKINAHPYHAGMENEKREQIQNEFMDGTLACIVATIAFGMGIDKTDIRRIIHYDLPKSIENYSQEIGRSGRDGRPALCEVLANQDNIHILENFIYGDTPEKPSIFQLLRSIKENKDFVWEIKEVTLSNALNIRILPLKTLLVYLAMEKIIRPKLTYFEEYAFKYNAEPTNIINSFEGERKQFATVILNYCHTRKIWTSVDIEGILDSYDTDRQRILAALEYFDEKGWIELQSRQAMEVYDILTQAFDIDVMAEKMYALF</sequence>
<keyword evidence="4 12" id="KW-0347">Helicase</keyword>
<dbReference type="GO" id="GO:0005524">
    <property type="term" value="F:ATP binding"/>
    <property type="evidence" value="ECO:0007669"/>
    <property type="project" value="UniProtKB-KW"/>
</dbReference>
<protein>
    <recommendedName>
        <fullName evidence="9">DNA 3'-5' helicase</fullName>
        <ecNumber evidence="9">5.6.2.4</ecNumber>
    </recommendedName>
</protein>
<evidence type="ECO:0000313" key="12">
    <source>
        <dbReference type="EMBL" id="MBC8362000.1"/>
    </source>
</evidence>
<dbReference type="GO" id="GO:0009378">
    <property type="term" value="F:four-way junction helicase activity"/>
    <property type="evidence" value="ECO:0007669"/>
    <property type="project" value="TreeGrafter"/>
</dbReference>
<keyword evidence="3" id="KW-0378">Hydrolase</keyword>
<dbReference type="GO" id="GO:0003677">
    <property type="term" value="F:DNA binding"/>
    <property type="evidence" value="ECO:0007669"/>
    <property type="project" value="UniProtKB-KW"/>
</dbReference>
<evidence type="ECO:0000256" key="4">
    <source>
        <dbReference type="ARBA" id="ARBA00022806"/>
    </source>
</evidence>
<dbReference type="EC" id="5.6.2.4" evidence="9"/>
<feature type="non-terminal residue" evidence="12">
    <location>
        <position position="544"/>
    </location>
</feature>
<dbReference type="EMBL" id="JACNJH010000163">
    <property type="protein sequence ID" value="MBC8362000.1"/>
    <property type="molecule type" value="Genomic_DNA"/>
</dbReference>
<dbReference type="InterPro" id="IPR004589">
    <property type="entry name" value="DNA_helicase_ATP-dep_RecQ"/>
</dbReference>
<evidence type="ECO:0000256" key="7">
    <source>
        <dbReference type="ARBA" id="ARBA00023235"/>
    </source>
</evidence>
<dbReference type="SMART" id="SM00487">
    <property type="entry name" value="DEXDc"/>
    <property type="match status" value="1"/>
</dbReference>
<evidence type="ECO:0000256" key="8">
    <source>
        <dbReference type="ARBA" id="ARBA00034617"/>
    </source>
</evidence>
<dbReference type="GO" id="GO:0043590">
    <property type="term" value="C:bacterial nucleoid"/>
    <property type="evidence" value="ECO:0007669"/>
    <property type="project" value="TreeGrafter"/>
</dbReference>
<feature type="domain" description="Helicase ATP-binding" evidence="10">
    <location>
        <begin position="59"/>
        <end position="227"/>
    </location>
</feature>